<accession>A0A9Q0ME07</accession>
<dbReference type="AlphaFoldDB" id="A0A9Q0ME07"/>
<feature type="transmembrane region" description="Helical" evidence="2">
    <location>
        <begin position="181"/>
        <end position="205"/>
    </location>
</feature>
<dbReference type="Pfam" id="PF17175">
    <property type="entry name" value="MOLO1"/>
    <property type="match status" value="1"/>
</dbReference>
<feature type="compositionally biased region" description="Polar residues" evidence="1">
    <location>
        <begin position="303"/>
        <end position="316"/>
    </location>
</feature>
<keyword evidence="2" id="KW-0472">Membrane</keyword>
<name>A0A9Q0ME07_BLOTA</name>
<sequence>MSTTNPSIPIVYTSTQTYRWNKEEFPNPQQNPQFCNRQTSSLLCDPDKFLTKQDANRLDFLMGQTTNTTKCYCNECLSETSYGISVAIAITTDIYQDYNVRAESAAQEFANHLRHRWQFGTCDNTVLILLVASKPEGLSAIIGGIRIVAHSSQKAPIDLGDEPGPVSSGISNQAQHSSSTALIVVGIIVGFLLLVMVLTGTIFIAKKKYEKDDNESAIGPNQKPSGYWSNGDGEVKTTQANDETKAEEEEEEEEENEDEDEAPPVPKTLPPQITSSGTTRKLSGPNGGMEYEPVSIEEDDQPRSTLNPTASNTIQRPSLLKAQQDSEDSHLHGKDEILDQSSRISTPEMERHSKL</sequence>
<dbReference type="Proteomes" id="UP001142055">
    <property type="component" value="Chromosome 1"/>
</dbReference>
<reference evidence="3" key="1">
    <citation type="submission" date="2022-12" db="EMBL/GenBank/DDBJ databases">
        <title>Genome assemblies of Blomia tropicalis.</title>
        <authorList>
            <person name="Cui Y."/>
        </authorList>
    </citation>
    <scope>NUCLEOTIDE SEQUENCE</scope>
    <source>
        <tissue evidence="3">Adult mites</tissue>
    </source>
</reference>
<gene>
    <name evidence="3" type="ORF">RDWZM_002721</name>
</gene>
<evidence type="ECO:0000256" key="1">
    <source>
        <dbReference type="SAM" id="MobiDB-lite"/>
    </source>
</evidence>
<feature type="compositionally biased region" description="Basic and acidic residues" evidence="1">
    <location>
        <begin position="327"/>
        <end position="337"/>
    </location>
</feature>
<feature type="compositionally biased region" description="Acidic residues" evidence="1">
    <location>
        <begin position="245"/>
        <end position="262"/>
    </location>
</feature>
<keyword evidence="2" id="KW-0812">Transmembrane</keyword>
<dbReference type="EMBL" id="JAPWDV010000001">
    <property type="protein sequence ID" value="KAJ6224176.1"/>
    <property type="molecule type" value="Genomic_DNA"/>
</dbReference>
<evidence type="ECO:0000313" key="3">
    <source>
        <dbReference type="EMBL" id="KAJ6224176.1"/>
    </source>
</evidence>
<proteinExistence type="predicted"/>
<comment type="caution">
    <text evidence="3">The sequence shown here is derived from an EMBL/GenBank/DDBJ whole genome shotgun (WGS) entry which is preliminary data.</text>
</comment>
<dbReference type="GO" id="GO:0005892">
    <property type="term" value="C:acetylcholine-gated channel complex"/>
    <property type="evidence" value="ECO:0007669"/>
    <property type="project" value="InterPro"/>
</dbReference>
<evidence type="ECO:0000313" key="4">
    <source>
        <dbReference type="Proteomes" id="UP001142055"/>
    </source>
</evidence>
<feature type="region of interest" description="Disordered" evidence="1">
    <location>
        <begin position="210"/>
        <end position="355"/>
    </location>
</feature>
<evidence type="ECO:0000256" key="2">
    <source>
        <dbReference type="SAM" id="Phobius"/>
    </source>
</evidence>
<dbReference type="PANTHER" id="PTHR33748:SF5">
    <property type="entry name" value="GROUND-LIKE DOMAIN-CONTAINING PROTEIN"/>
    <property type="match status" value="1"/>
</dbReference>
<dbReference type="PANTHER" id="PTHR33748">
    <property type="entry name" value="PROTEIN CBG04600"/>
    <property type="match status" value="1"/>
</dbReference>
<protein>
    <submittedName>
        <fullName evidence="3">Uncharacterized protein</fullName>
    </submittedName>
</protein>
<organism evidence="3 4">
    <name type="scientific">Blomia tropicalis</name>
    <name type="common">Mite</name>
    <dbReference type="NCBI Taxonomy" id="40697"/>
    <lineage>
        <taxon>Eukaryota</taxon>
        <taxon>Metazoa</taxon>
        <taxon>Ecdysozoa</taxon>
        <taxon>Arthropoda</taxon>
        <taxon>Chelicerata</taxon>
        <taxon>Arachnida</taxon>
        <taxon>Acari</taxon>
        <taxon>Acariformes</taxon>
        <taxon>Sarcoptiformes</taxon>
        <taxon>Astigmata</taxon>
        <taxon>Glycyphagoidea</taxon>
        <taxon>Echimyopodidae</taxon>
        <taxon>Blomia</taxon>
    </lineage>
</organism>
<dbReference type="Gene3D" id="3.10.310.50">
    <property type="match status" value="1"/>
</dbReference>
<dbReference type="OMA" id="NGGMEYE"/>
<keyword evidence="2" id="KW-1133">Transmembrane helix</keyword>
<keyword evidence="4" id="KW-1185">Reference proteome</keyword>
<feature type="compositionally biased region" description="Polar residues" evidence="1">
    <location>
        <begin position="271"/>
        <end position="281"/>
    </location>
</feature>
<dbReference type="InterPro" id="IPR033438">
    <property type="entry name" value="MOLO1"/>
</dbReference>